<protein>
    <submittedName>
        <fullName evidence="2">Uncharacterized protein</fullName>
    </submittedName>
</protein>
<organism evidence="2 3">
    <name type="scientific">Trichonephila clavata</name>
    <name type="common">Joro spider</name>
    <name type="synonym">Nephila clavata</name>
    <dbReference type="NCBI Taxonomy" id="2740835"/>
    <lineage>
        <taxon>Eukaryota</taxon>
        <taxon>Metazoa</taxon>
        <taxon>Ecdysozoa</taxon>
        <taxon>Arthropoda</taxon>
        <taxon>Chelicerata</taxon>
        <taxon>Arachnida</taxon>
        <taxon>Araneae</taxon>
        <taxon>Araneomorphae</taxon>
        <taxon>Entelegynae</taxon>
        <taxon>Araneoidea</taxon>
        <taxon>Nephilidae</taxon>
        <taxon>Trichonephila</taxon>
    </lineage>
</organism>
<feature type="transmembrane region" description="Helical" evidence="1">
    <location>
        <begin position="21"/>
        <end position="39"/>
    </location>
</feature>
<sequence>MSTIPDVHKCCFIVKLEDATALIGFMALGWAIAGGISSILNMSELYHAPENHIGRSVLQVIFCLGMQGMVFHFILFLIAVTLIIGTLTDNPPLLIPWIAGVPFFIIAIVINVGFVIKNDPLLAIPVACFALILILILIYATLIVVMMFKELIKYETRRSFLEGLTGIRPGKKYSAHFDKEKESVYVVQTEEDLSQDQPSTSRSFQQSRKSIDLKSLRDRLSHTYARVLMSAQPKFSTNIF</sequence>
<feature type="transmembrane region" description="Helical" evidence="1">
    <location>
        <begin position="94"/>
        <end position="116"/>
    </location>
</feature>
<accession>A0A8X6IUS3</accession>
<keyword evidence="3" id="KW-1185">Reference proteome</keyword>
<name>A0A8X6IUS3_TRICU</name>
<dbReference type="OrthoDB" id="6427737at2759"/>
<dbReference type="PANTHER" id="PTHR36694:SF11">
    <property type="entry name" value="LP21121P-RELATED"/>
    <property type="match status" value="1"/>
</dbReference>
<evidence type="ECO:0000313" key="3">
    <source>
        <dbReference type="Proteomes" id="UP000887116"/>
    </source>
</evidence>
<gene>
    <name evidence="2" type="primary">AVEN_137606_1</name>
    <name evidence="2" type="ORF">TNCT_669131</name>
</gene>
<keyword evidence="1" id="KW-0472">Membrane</keyword>
<reference evidence="2" key="1">
    <citation type="submission" date="2020-07" db="EMBL/GenBank/DDBJ databases">
        <title>Multicomponent nature underlies the extraordinary mechanical properties of spider dragline silk.</title>
        <authorList>
            <person name="Kono N."/>
            <person name="Nakamura H."/>
            <person name="Mori M."/>
            <person name="Yoshida Y."/>
            <person name="Ohtoshi R."/>
            <person name="Malay A.D."/>
            <person name="Moran D.A.P."/>
            <person name="Tomita M."/>
            <person name="Numata K."/>
            <person name="Arakawa K."/>
        </authorList>
    </citation>
    <scope>NUCLEOTIDE SEQUENCE</scope>
</reference>
<keyword evidence="1" id="KW-0812">Transmembrane</keyword>
<dbReference type="Proteomes" id="UP000887116">
    <property type="component" value="Unassembled WGS sequence"/>
</dbReference>
<dbReference type="PANTHER" id="PTHR36694">
    <property type="entry name" value="PASIFLORA 1, ISOFORM A-RELATED"/>
    <property type="match status" value="1"/>
</dbReference>
<evidence type="ECO:0000256" key="1">
    <source>
        <dbReference type="SAM" id="Phobius"/>
    </source>
</evidence>
<feature type="transmembrane region" description="Helical" evidence="1">
    <location>
        <begin position="122"/>
        <end position="148"/>
    </location>
</feature>
<dbReference type="AlphaFoldDB" id="A0A8X6IUS3"/>
<feature type="transmembrane region" description="Helical" evidence="1">
    <location>
        <begin position="59"/>
        <end position="87"/>
    </location>
</feature>
<keyword evidence="1" id="KW-1133">Transmembrane helix</keyword>
<proteinExistence type="predicted"/>
<dbReference type="EMBL" id="BMAO01015397">
    <property type="protein sequence ID" value="GFR01463.1"/>
    <property type="molecule type" value="Genomic_DNA"/>
</dbReference>
<comment type="caution">
    <text evidence="2">The sequence shown here is derived from an EMBL/GenBank/DDBJ whole genome shotgun (WGS) entry which is preliminary data.</text>
</comment>
<evidence type="ECO:0000313" key="2">
    <source>
        <dbReference type="EMBL" id="GFR01463.1"/>
    </source>
</evidence>